<comment type="similarity">
    <text evidence="2">Belongs to the universal ribosomal protein uS3 family.</text>
</comment>
<dbReference type="RefSeq" id="YP_008474967.1">
    <property type="nucleotide sequence ID" value="NC_022159.1"/>
</dbReference>
<keyword evidence="4 8" id="KW-0496">Mitochondrion</keyword>
<accession>S5U578</accession>
<evidence type="ECO:0000256" key="1">
    <source>
        <dbReference type="ARBA" id="ARBA00004173"/>
    </source>
</evidence>
<dbReference type="InterPro" id="IPR007980">
    <property type="entry name" value="Ribosomal_uS3m_fun"/>
</dbReference>
<dbReference type="GO" id="GO:0005739">
    <property type="term" value="C:mitochondrion"/>
    <property type="evidence" value="ECO:0007669"/>
    <property type="project" value="UniProtKB-SubCell"/>
</dbReference>
<keyword evidence="5" id="KW-0687">Ribonucleoprotein</keyword>
<evidence type="ECO:0000256" key="2">
    <source>
        <dbReference type="ARBA" id="ARBA00010761"/>
    </source>
</evidence>
<comment type="subcellular location">
    <subcellularLocation>
        <location evidence="1">Mitochondrion</location>
    </subcellularLocation>
</comment>
<dbReference type="GO" id="GO:0006412">
    <property type="term" value="P:translation"/>
    <property type="evidence" value="ECO:0007669"/>
    <property type="project" value="InterPro"/>
</dbReference>
<geneLocation type="mitochondrion" evidence="8"/>
<keyword evidence="3 8" id="KW-0689">Ribosomal protein</keyword>
<evidence type="ECO:0000256" key="4">
    <source>
        <dbReference type="ARBA" id="ARBA00023128"/>
    </source>
</evidence>
<dbReference type="GO" id="GO:1990904">
    <property type="term" value="C:ribonucleoprotein complex"/>
    <property type="evidence" value="ECO:0007669"/>
    <property type="project" value="UniProtKB-KW"/>
</dbReference>
<dbReference type="Pfam" id="PF05316">
    <property type="entry name" value="VAR1"/>
    <property type="match status" value="1"/>
</dbReference>
<evidence type="ECO:0000256" key="5">
    <source>
        <dbReference type="ARBA" id="ARBA00023274"/>
    </source>
</evidence>
<evidence type="ECO:0000256" key="6">
    <source>
        <dbReference type="ARBA" id="ARBA00035157"/>
    </source>
</evidence>
<sequence length="372" mass="43390">MKKYNKINYLYKLSILSNNNLYNNNKIMNNNILLNYLQEYNNKGTKLQNSNKMNNWYTQLYKFNNNKLVNILLIDNLVSKLLIKLFKLNINNTLIKDIYISKPKFKHTVNKVYITFNYIINNNILNNNNNNNLYYTSIINDLNNILGSYSFNKYNNNNISKYLSSLYNKEVIIIPNKIKYHYNDNIIFNKMVINNLEKYKGGLSGKYSKILRNNVPINNNLLIKNLYINNLIKLNNIKFNNIINNNNNIINIYNNININNIANNLLTNKYLIGLSILYKGKNLNKAGISRSIKDKLLFGSLSNKLYGKYNGLLKNNTNLFNYNINLNKKYNLNYIPNHHSIINNTTDIASGRIKVNKVKTGVFGISTKLNTI</sequence>
<dbReference type="GO" id="GO:0005840">
    <property type="term" value="C:ribosome"/>
    <property type="evidence" value="ECO:0007669"/>
    <property type="project" value="UniProtKB-KW"/>
</dbReference>
<gene>
    <name evidence="8" type="primary">rps3</name>
</gene>
<name>S5U578_9ASCO</name>
<evidence type="ECO:0000256" key="7">
    <source>
        <dbReference type="ARBA" id="ARBA00035430"/>
    </source>
</evidence>
<evidence type="ECO:0000313" key="8">
    <source>
        <dbReference type="EMBL" id="AGS44236.1"/>
    </source>
</evidence>
<protein>
    <recommendedName>
        <fullName evidence="6">Small ribosomal subunit protein uS3m</fullName>
    </recommendedName>
    <alternativeName>
        <fullName evidence="7">Ribosomal protein VAR1, mitochondrial</fullName>
    </alternativeName>
</protein>
<dbReference type="GeneID" id="16694658"/>
<organism evidence="8">
    <name type="scientific">Barnettozyma californica</name>
    <dbReference type="NCBI Taxonomy" id="36038"/>
    <lineage>
        <taxon>Eukaryota</taxon>
        <taxon>Fungi</taxon>
        <taxon>Dikarya</taxon>
        <taxon>Ascomycota</taxon>
        <taxon>Saccharomycotina</taxon>
        <taxon>Saccharomycetes</taxon>
        <taxon>Phaffomycetales</taxon>
        <taxon>Phaffomycetaceae</taxon>
        <taxon>Barnettozyma</taxon>
    </lineage>
</organism>
<proteinExistence type="inferred from homology"/>
<dbReference type="AlphaFoldDB" id="S5U578"/>
<dbReference type="EMBL" id="KC993183">
    <property type="protein sequence ID" value="AGS44236.1"/>
    <property type="molecule type" value="Genomic_DNA"/>
</dbReference>
<evidence type="ECO:0000256" key="3">
    <source>
        <dbReference type="ARBA" id="ARBA00022980"/>
    </source>
</evidence>
<reference evidence="8" key="1">
    <citation type="submission" date="2013-04" db="EMBL/GenBank/DDBJ databases">
        <authorList>
            <person name="Hegedusova E."/>
            <person name="Brejova B."/>
            <person name="Nosek J."/>
        </authorList>
    </citation>
    <scope>NUCLEOTIDE SEQUENCE</scope>
    <source>
        <strain evidence="8">CBS 252</strain>
    </source>
</reference>
<dbReference type="GO" id="GO:0003735">
    <property type="term" value="F:structural constituent of ribosome"/>
    <property type="evidence" value="ECO:0007669"/>
    <property type="project" value="InterPro"/>
</dbReference>